<dbReference type="Proteomes" id="UP000800093">
    <property type="component" value="Unassembled WGS sequence"/>
</dbReference>
<keyword evidence="2" id="KW-1185">Reference proteome</keyword>
<protein>
    <submittedName>
        <fullName evidence="1">Uncharacterized protein</fullName>
    </submittedName>
</protein>
<dbReference type="OrthoDB" id="2251794at2759"/>
<dbReference type="AlphaFoldDB" id="A0A9P4N7U8"/>
<comment type="caution">
    <text evidence="1">The sequence shown here is derived from an EMBL/GenBank/DDBJ whole genome shotgun (WGS) entry which is preliminary data.</text>
</comment>
<feature type="non-terminal residue" evidence="1">
    <location>
        <position position="1"/>
    </location>
</feature>
<reference evidence="2" key="1">
    <citation type="journal article" date="2020" name="Stud. Mycol.">
        <title>101 Dothideomycetes genomes: A test case for predicting lifestyles and emergence of pathogens.</title>
        <authorList>
            <person name="Haridas S."/>
            <person name="Albert R."/>
            <person name="Binder M."/>
            <person name="Bloem J."/>
            <person name="LaButti K."/>
            <person name="Salamov A."/>
            <person name="Andreopoulos B."/>
            <person name="Baker S."/>
            <person name="Barry K."/>
            <person name="Bills G."/>
            <person name="Bluhm B."/>
            <person name="Cannon C."/>
            <person name="Castanera R."/>
            <person name="Culley D."/>
            <person name="Daum C."/>
            <person name="Ezra D."/>
            <person name="Gonzalez J."/>
            <person name="Henrissat B."/>
            <person name="Kuo A."/>
            <person name="Liang C."/>
            <person name="Lipzen A."/>
            <person name="Lutzoni F."/>
            <person name="Magnuson J."/>
            <person name="Mondo S."/>
            <person name="Nolan M."/>
            <person name="Ohm R."/>
            <person name="Pangilinan J."/>
            <person name="Park H.-J."/>
            <person name="Ramirez L."/>
            <person name="Alfaro M."/>
            <person name="Sun H."/>
            <person name="Tritt A."/>
            <person name="Yoshinaga Y."/>
            <person name="Zwiers L.-H."/>
            <person name="Turgeon B."/>
            <person name="Goodwin S."/>
            <person name="Spatafora J."/>
            <person name="Crous P."/>
            <person name="Grigoriev I."/>
        </authorList>
    </citation>
    <scope>NUCLEOTIDE SEQUENCE [LARGE SCALE GENOMIC DNA]</scope>
    <source>
        <strain evidence="2">CBS 304.66</strain>
    </source>
</reference>
<evidence type="ECO:0000313" key="1">
    <source>
        <dbReference type="EMBL" id="KAF2262991.1"/>
    </source>
</evidence>
<gene>
    <name evidence="1" type="ORF">CC78DRAFT_433455</name>
</gene>
<feature type="non-terminal residue" evidence="1">
    <location>
        <position position="56"/>
    </location>
</feature>
<evidence type="ECO:0000313" key="2">
    <source>
        <dbReference type="Proteomes" id="UP000800093"/>
    </source>
</evidence>
<dbReference type="EMBL" id="ML986633">
    <property type="protein sequence ID" value="KAF2262991.1"/>
    <property type="molecule type" value="Genomic_DNA"/>
</dbReference>
<accession>A0A9P4N7U8</accession>
<sequence length="56" mass="6094">DSCKNLILNSCGFYRSCVEATVGCGSRGYALQHGEKMCTKYMNTGNRLSAAGQIWV</sequence>
<organism evidence="1 2">
    <name type="scientific">Lojkania enalia</name>
    <dbReference type="NCBI Taxonomy" id="147567"/>
    <lineage>
        <taxon>Eukaryota</taxon>
        <taxon>Fungi</taxon>
        <taxon>Dikarya</taxon>
        <taxon>Ascomycota</taxon>
        <taxon>Pezizomycotina</taxon>
        <taxon>Dothideomycetes</taxon>
        <taxon>Pleosporomycetidae</taxon>
        <taxon>Pleosporales</taxon>
        <taxon>Pleosporales incertae sedis</taxon>
        <taxon>Lojkania</taxon>
    </lineage>
</organism>
<proteinExistence type="predicted"/>
<name>A0A9P4N7U8_9PLEO</name>